<reference evidence="1" key="1">
    <citation type="journal article" date="2020" name="Stud. Mycol.">
        <title>101 Dothideomycetes genomes: a test case for predicting lifestyles and emergence of pathogens.</title>
        <authorList>
            <person name="Haridas S."/>
            <person name="Albert R."/>
            <person name="Binder M."/>
            <person name="Bloem J."/>
            <person name="Labutti K."/>
            <person name="Salamov A."/>
            <person name="Andreopoulos B."/>
            <person name="Baker S."/>
            <person name="Barry K."/>
            <person name="Bills G."/>
            <person name="Bluhm B."/>
            <person name="Cannon C."/>
            <person name="Castanera R."/>
            <person name="Culley D."/>
            <person name="Daum C."/>
            <person name="Ezra D."/>
            <person name="Gonzalez J."/>
            <person name="Henrissat B."/>
            <person name="Kuo A."/>
            <person name="Liang C."/>
            <person name="Lipzen A."/>
            <person name="Lutzoni F."/>
            <person name="Magnuson J."/>
            <person name="Mondo S."/>
            <person name="Nolan M."/>
            <person name="Ohm R."/>
            <person name="Pangilinan J."/>
            <person name="Park H.-J."/>
            <person name="Ramirez L."/>
            <person name="Alfaro M."/>
            <person name="Sun H."/>
            <person name="Tritt A."/>
            <person name="Yoshinaga Y."/>
            <person name="Zwiers L.-H."/>
            <person name="Turgeon B."/>
            <person name="Goodwin S."/>
            <person name="Spatafora J."/>
            <person name="Crous P."/>
            <person name="Grigoriev I."/>
        </authorList>
    </citation>
    <scope>NUCLEOTIDE SEQUENCE</scope>
    <source>
        <strain evidence="1">ATCC 200398</strain>
    </source>
</reference>
<evidence type="ECO:0000313" key="1">
    <source>
        <dbReference type="EMBL" id="KAF2471639.1"/>
    </source>
</evidence>
<protein>
    <submittedName>
        <fullName evidence="1">Purine and uridine phosphorylase</fullName>
    </submittedName>
</protein>
<comment type="caution">
    <text evidence="1">The sequence shown here is derived from an EMBL/GenBank/DDBJ whole genome shotgun (WGS) entry which is preliminary data.</text>
</comment>
<dbReference type="Proteomes" id="UP000799755">
    <property type="component" value="Unassembled WGS sequence"/>
</dbReference>
<keyword evidence="2" id="KW-1185">Reference proteome</keyword>
<organism evidence="1 2">
    <name type="scientific">Lindgomyces ingoldianus</name>
    <dbReference type="NCBI Taxonomy" id="673940"/>
    <lineage>
        <taxon>Eukaryota</taxon>
        <taxon>Fungi</taxon>
        <taxon>Dikarya</taxon>
        <taxon>Ascomycota</taxon>
        <taxon>Pezizomycotina</taxon>
        <taxon>Dothideomycetes</taxon>
        <taxon>Pleosporomycetidae</taxon>
        <taxon>Pleosporales</taxon>
        <taxon>Lindgomycetaceae</taxon>
        <taxon>Lindgomyces</taxon>
    </lineage>
</organism>
<evidence type="ECO:0000313" key="2">
    <source>
        <dbReference type="Proteomes" id="UP000799755"/>
    </source>
</evidence>
<gene>
    <name evidence="1" type="ORF">BDR25DRAFT_21959</name>
</gene>
<name>A0ACB6QX78_9PLEO</name>
<dbReference type="EMBL" id="MU003504">
    <property type="protein sequence ID" value="KAF2471639.1"/>
    <property type="molecule type" value="Genomic_DNA"/>
</dbReference>
<proteinExistence type="predicted"/>
<accession>A0ACB6QX78</accession>
<sequence>MESTRYTVGWIAPLYLELIAAKSALEQEYDEIYADGYRFYGGRIGEHNVVLGVQPTIGTDAASDLAARMSSAFPNIRFFLVVGIGGGVPRYGVTGAASEIVLGDVVVSYPWGNSGGVIRYDSGAWVGEDEGRLKTVGHTNGPPHALLGAVNNLRADHATGTGTIIPILLKRMRLRIHENERHRFEDPGPDQDILFQDDCSHPTDLTNVDCQQCCGQDFSQQRKRRGNSAVRQTDTPKIHYGNIGSSNQLQISPAERNRLQKDHGIICFEMEGAGVIQRHPCLIVRGICDYSDSHKNKIWQAYAAVTAAAYTKELLESMPAIRKTGQIEDCSQGVTSVFPRLQEEINKRIHPGQRSSLLDHLPYADDAAFNSSTNQHDPLCLPNTRVDLLQEIYNWGNGQDERLIFWLNGLAGTGKSTIARTVARTYFDKKRLGASFFFSRGGGDVSHAGKFFTTISKQLATSIPPLHQHIRDAIKAQDDIVKLSFQDQWRHLVLGPLSKLTGNLRPPMFTIVIDALDECSNENDIQILLHLLADARSLDRVRLRIFLTSRPEVPIRYGLCQISDAEYGEYIHQDYVLHRISPSIVDQDIRTFLEYNFERIRHERSLDISWPGEEVITSLVQIASGLFIWAATACRFIHEGRKFAPKRLNTILTGRGGDVTAPEKYLDQIYITVLKHSISPDYTSEEKEEVYCMLRRVLGSTALLFSPLSACALKRLLNVTEDIYQTLDDLHSVLDVPKSGNQPLRLHHPSFRDFLLNHNRCEDQNFWVDETQTHQTLASNCIRLMSTSLKENICGLNSPGIRATEVDSSRVQQCLPPELQYACLYWIQHFQRSRVQFRDNDPVHQFLKQHLLHWFEALGWMGKISEGIHAIASLELMIVARHTKVPSCLNMPRT</sequence>